<dbReference type="OrthoDB" id="3780630at2"/>
<reference evidence="1 2" key="1">
    <citation type="submission" date="2016-10" db="EMBL/GenBank/DDBJ databases">
        <authorList>
            <person name="de Groot N.N."/>
        </authorList>
    </citation>
    <scope>NUCLEOTIDE SEQUENCE [LARGE SCALE GENOMIC DNA]</scope>
    <source>
        <strain evidence="1 2">CGMCC 1.11156</strain>
    </source>
</reference>
<proteinExistence type="predicted"/>
<accession>A0A1I3JFL4</accession>
<gene>
    <name evidence="1" type="ORF">SAMN05216561_110119</name>
</gene>
<keyword evidence="2" id="KW-1185">Reference proteome</keyword>
<name>A0A1I3JFL4_9ACTN</name>
<protein>
    <submittedName>
        <fullName evidence="1">Uncharacterized protein</fullName>
    </submittedName>
</protein>
<dbReference type="Proteomes" id="UP000198649">
    <property type="component" value="Unassembled WGS sequence"/>
</dbReference>
<evidence type="ECO:0000313" key="1">
    <source>
        <dbReference type="EMBL" id="SFI59072.1"/>
    </source>
</evidence>
<dbReference type="RefSeq" id="WP_091114228.1">
    <property type="nucleotide sequence ID" value="NZ_BKAF01000012.1"/>
</dbReference>
<dbReference type="AlphaFoldDB" id="A0A1I3JFL4"/>
<evidence type="ECO:0000313" key="2">
    <source>
        <dbReference type="Proteomes" id="UP000198649"/>
    </source>
</evidence>
<sequence length="236" mass="25514">MTAPDVRPLTQADLDWAVGLTRVRRDRLEGHAPRFWRAAADATERHRAFLSHLIDDAATLSVRSDHGYLVAMNPGPYLLVDDMVVEPAEQWASEGVALLRHASAFGPLRFVVPGFESERLDAALDLGLEPAEIWWHRDLEPFTGLNVVSEDKSISVEGAAGQLVPAPPVYDPGGPVLLVTSVTSPDALTRVEQSAARRGARVSVVTQPPSDAALATLLDHAGYTLTTFFFTTPTSA</sequence>
<dbReference type="EMBL" id="FOQG01000010">
    <property type="protein sequence ID" value="SFI59072.1"/>
    <property type="molecule type" value="Genomic_DNA"/>
</dbReference>
<organism evidence="1 2">
    <name type="scientific">Nocardioides psychrotolerans</name>
    <dbReference type="NCBI Taxonomy" id="1005945"/>
    <lineage>
        <taxon>Bacteria</taxon>
        <taxon>Bacillati</taxon>
        <taxon>Actinomycetota</taxon>
        <taxon>Actinomycetes</taxon>
        <taxon>Propionibacteriales</taxon>
        <taxon>Nocardioidaceae</taxon>
        <taxon>Nocardioides</taxon>
    </lineage>
</organism>
<dbReference type="STRING" id="1005945.SAMN05216561_110119"/>